<feature type="transmembrane region" description="Helical" evidence="1">
    <location>
        <begin position="45"/>
        <end position="67"/>
    </location>
</feature>
<sequence length="281" mass="28968">MNATPEVLPAPRPAKVLPEPSALALFGSVVRAEWTKLRSVRSTMWSLLVTVALVVGLGALFCAARVARADRLDAGELRNFDPTGFSMNGIFLAQLAIGVLGVLVISSEYATGQIGSTLAATPQRLVVLAGKVVVFLGVAFTVGLVACGTAFVVGQSILSQKFATASFGDPGVLRAVLGGATYLAVLGALGIGLGAILRRPAGAIAALVGLLLVLPILSNFLPSPWNDDIGKYLPLRAGNPIFHTGAVDSTDLSRGVGFVVFCAYAVVALVVGAVFLDRRDA</sequence>
<dbReference type="GO" id="GO:0005886">
    <property type="term" value="C:plasma membrane"/>
    <property type="evidence" value="ECO:0007669"/>
    <property type="project" value="UniProtKB-SubCell"/>
</dbReference>
<keyword evidence="1" id="KW-1133">Transmembrane helix</keyword>
<dbReference type="EMBL" id="CAFBOS010000257">
    <property type="protein sequence ID" value="CAB5022734.1"/>
    <property type="molecule type" value="Genomic_DNA"/>
</dbReference>
<feature type="transmembrane region" description="Helical" evidence="1">
    <location>
        <begin position="125"/>
        <end position="152"/>
    </location>
</feature>
<proteinExistence type="predicted"/>
<dbReference type="PANTHER" id="PTHR37305:SF1">
    <property type="entry name" value="MEMBRANE PROTEIN"/>
    <property type="match status" value="1"/>
</dbReference>
<feature type="transmembrane region" description="Helical" evidence="1">
    <location>
        <begin position="203"/>
        <end position="221"/>
    </location>
</feature>
<accession>A0A6J7R431</accession>
<dbReference type="AlphaFoldDB" id="A0A6J7R431"/>
<dbReference type="Pfam" id="PF12730">
    <property type="entry name" value="ABC2_membrane_4"/>
    <property type="match status" value="1"/>
</dbReference>
<keyword evidence="1" id="KW-0812">Transmembrane</keyword>
<dbReference type="GO" id="GO:0140359">
    <property type="term" value="F:ABC-type transporter activity"/>
    <property type="evidence" value="ECO:0007669"/>
    <property type="project" value="InterPro"/>
</dbReference>
<feature type="transmembrane region" description="Helical" evidence="1">
    <location>
        <begin position="256"/>
        <end position="276"/>
    </location>
</feature>
<gene>
    <name evidence="2" type="ORF">UFOPK2754_00911</name>
    <name evidence="3" type="ORF">UFOPK3543_01619</name>
    <name evidence="4" type="ORF">UFOPK3967_02864</name>
</gene>
<evidence type="ECO:0000256" key="1">
    <source>
        <dbReference type="SAM" id="Phobius"/>
    </source>
</evidence>
<keyword evidence="1" id="KW-0472">Membrane</keyword>
<reference evidence="4" key="1">
    <citation type="submission" date="2020-05" db="EMBL/GenBank/DDBJ databases">
        <authorList>
            <person name="Chiriac C."/>
            <person name="Salcher M."/>
            <person name="Ghai R."/>
            <person name="Kavagutti S V."/>
        </authorList>
    </citation>
    <scope>NUCLEOTIDE SEQUENCE</scope>
</reference>
<evidence type="ECO:0000313" key="3">
    <source>
        <dbReference type="EMBL" id="CAB4912785.1"/>
    </source>
</evidence>
<protein>
    <submittedName>
        <fullName evidence="4">Unannotated protein</fullName>
    </submittedName>
</protein>
<dbReference type="EMBL" id="CAFBMH010000058">
    <property type="protein sequence ID" value="CAB4912785.1"/>
    <property type="molecule type" value="Genomic_DNA"/>
</dbReference>
<evidence type="ECO:0000313" key="4">
    <source>
        <dbReference type="EMBL" id="CAB5022734.1"/>
    </source>
</evidence>
<organism evidence="4">
    <name type="scientific">freshwater metagenome</name>
    <dbReference type="NCBI Taxonomy" id="449393"/>
    <lineage>
        <taxon>unclassified sequences</taxon>
        <taxon>metagenomes</taxon>
        <taxon>ecological metagenomes</taxon>
    </lineage>
</organism>
<dbReference type="EMBL" id="CAEZYR010000025">
    <property type="protein sequence ID" value="CAB4737276.1"/>
    <property type="molecule type" value="Genomic_DNA"/>
</dbReference>
<name>A0A6J7R431_9ZZZZ</name>
<dbReference type="PANTHER" id="PTHR37305">
    <property type="entry name" value="INTEGRAL MEMBRANE PROTEIN-RELATED"/>
    <property type="match status" value="1"/>
</dbReference>
<feature type="transmembrane region" description="Helical" evidence="1">
    <location>
        <begin position="87"/>
        <end position="105"/>
    </location>
</feature>
<feature type="transmembrane region" description="Helical" evidence="1">
    <location>
        <begin position="172"/>
        <end position="196"/>
    </location>
</feature>
<evidence type="ECO:0000313" key="2">
    <source>
        <dbReference type="EMBL" id="CAB4737276.1"/>
    </source>
</evidence>